<dbReference type="STRING" id="445961.IW15_20840"/>
<dbReference type="Proteomes" id="UP000028705">
    <property type="component" value="Unassembled WGS sequence"/>
</dbReference>
<evidence type="ECO:0000256" key="5">
    <source>
        <dbReference type="ARBA" id="ARBA00023136"/>
    </source>
</evidence>
<sequence length="142" mass="16576">MIYLLFFLYGVFSVLIYELLNIEFFVNITDKLSSMNRIQDILLTSAVYFIYLFSMEYFTKGRTVGKYITGTKVLSTDGTQPTLQDYFIRTISRFVPFDPFSFFGYNGWHDNWSNTRVISIKKYEADRQAKSDINAIGTKEIA</sequence>
<dbReference type="Pfam" id="PF06271">
    <property type="entry name" value="RDD"/>
    <property type="match status" value="1"/>
</dbReference>
<dbReference type="PANTHER" id="PTHR36115">
    <property type="entry name" value="PROLINE-RICH ANTIGEN HOMOLOG-RELATED"/>
    <property type="match status" value="1"/>
</dbReference>
<feature type="transmembrane region" description="Helical" evidence="6">
    <location>
        <begin position="6"/>
        <end position="26"/>
    </location>
</feature>
<evidence type="ECO:0000256" key="2">
    <source>
        <dbReference type="ARBA" id="ARBA00022475"/>
    </source>
</evidence>
<comment type="subcellular location">
    <subcellularLocation>
        <location evidence="1">Cell membrane</location>
        <topology evidence="1">Multi-pass membrane protein</topology>
    </subcellularLocation>
</comment>
<evidence type="ECO:0000256" key="6">
    <source>
        <dbReference type="SAM" id="Phobius"/>
    </source>
</evidence>
<evidence type="ECO:0000256" key="4">
    <source>
        <dbReference type="ARBA" id="ARBA00022989"/>
    </source>
</evidence>
<evidence type="ECO:0000259" key="7">
    <source>
        <dbReference type="Pfam" id="PF06271"/>
    </source>
</evidence>
<evidence type="ECO:0000256" key="3">
    <source>
        <dbReference type="ARBA" id="ARBA00022692"/>
    </source>
</evidence>
<keyword evidence="5 6" id="KW-0472">Membrane</keyword>
<keyword evidence="9" id="KW-1185">Reference proteome</keyword>
<keyword evidence="4 6" id="KW-1133">Transmembrane helix</keyword>
<proteinExistence type="predicted"/>
<dbReference type="PANTHER" id="PTHR36115:SF4">
    <property type="entry name" value="MEMBRANE PROTEIN"/>
    <property type="match status" value="1"/>
</dbReference>
<organism evidence="8 9">
    <name type="scientific">Chryseobacterium soli</name>
    <dbReference type="NCBI Taxonomy" id="445961"/>
    <lineage>
        <taxon>Bacteria</taxon>
        <taxon>Pseudomonadati</taxon>
        <taxon>Bacteroidota</taxon>
        <taxon>Flavobacteriia</taxon>
        <taxon>Flavobacteriales</taxon>
        <taxon>Weeksellaceae</taxon>
        <taxon>Chryseobacterium group</taxon>
        <taxon>Chryseobacterium</taxon>
    </lineage>
</organism>
<evidence type="ECO:0000313" key="8">
    <source>
        <dbReference type="EMBL" id="KFF10221.1"/>
    </source>
</evidence>
<dbReference type="AlphaFoldDB" id="A0A086A0K7"/>
<evidence type="ECO:0000256" key="1">
    <source>
        <dbReference type="ARBA" id="ARBA00004651"/>
    </source>
</evidence>
<comment type="caution">
    <text evidence="8">The sequence shown here is derived from an EMBL/GenBank/DDBJ whole genome shotgun (WGS) entry which is preliminary data.</text>
</comment>
<dbReference type="eggNOG" id="COG1714">
    <property type="taxonomic scope" value="Bacteria"/>
</dbReference>
<keyword evidence="3 6" id="KW-0812">Transmembrane</keyword>
<name>A0A086A0K7_9FLAO</name>
<feature type="transmembrane region" description="Helical" evidence="6">
    <location>
        <begin position="38"/>
        <end position="58"/>
    </location>
</feature>
<dbReference type="GO" id="GO:0005886">
    <property type="term" value="C:plasma membrane"/>
    <property type="evidence" value="ECO:0007669"/>
    <property type="project" value="UniProtKB-SubCell"/>
</dbReference>
<keyword evidence="2" id="KW-1003">Cell membrane</keyword>
<protein>
    <recommendedName>
        <fullName evidence="7">RDD domain-containing protein</fullName>
    </recommendedName>
</protein>
<accession>A0A086A0K7</accession>
<dbReference type="InterPro" id="IPR051791">
    <property type="entry name" value="Pra-immunoreactive"/>
</dbReference>
<dbReference type="OrthoDB" id="762068at2"/>
<dbReference type="InterPro" id="IPR010432">
    <property type="entry name" value="RDD"/>
</dbReference>
<gene>
    <name evidence="8" type="ORF">IW15_20840</name>
</gene>
<reference evidence="8 9" key="1">
    <citation type="submission" date="2014-07" db="EMBL/GenBank/DDBJ databases">
        <title>Genome of Chryseobacterium soli DSM 19298.</title>
        <authorList>
            <person name="Stropko S.J."/>
            <person name="Pipes S.E."/>
            <person name="Newman J."/>
        </authorList>
    </citation>
    <scope>NUCLEOTIDE SEQUENCE [LARGE SCALE GENOMIC DNA]</scope>
    <source>
        <strain evidence="8 9">DSM 19298</strain>
    </source>
</reference>
<dbReference type="EMBL" id="JPRH01000012">
    <property type="protein sequence ID" value="KFF10221.1"/>
    <property type="molecule type" value="Genomic_DNA"/>
</dbReference>
<feature type="domain" description="RDD" evidence="7">
    <location>
        <begin position="6"/>
        <end position="103"/>
    </location>
</feature>
<evidence type="ECO:0000313" key="9">
    <source>
        <dbReference type="Proteomes" id="UP000028705"/>
    </source>
</evidence>